<dbReference type="PROSITE" id="PS00463">
    <property type="entry name" value="ZN2_CY6_FUNGAL_1"/>
    <property type="match status" value="1"/>
</dbReference>
<dbReference type="InterPro" id="IPR036864">
    <property type="entry name" value="Zn2-C6_fun-type_DNA-bd_sf"/>
</dbReference>
<dbReference type="GO" id="GO:0005634">
    <property type="term" value="C:nucleus"/>
    <property type="evidence" value="ECO:0007669"/>
    <property type="project" value="UniProtKB-SubCell"/>
</dbReference>
<dbReference type="PANTHER" id="PTHR47338:SF29">
    <property type="entry name" value="ZN(2)-C6 FUNGAL-TYPE DOMAIN-CONTAINING PROTEIN"/>
    <property type="match status" value="1"/>
</dbReference>
<dbReference type="Proteomes" id="UP000027195">
    <property type="component" value="Unassembled WGS sequence"/>
</dbReference>
<keyword evidence="8" id="KW-1185">Reference proteome</keyword>
<reference evidence="8" key="1">
    <citation type="journal article" date="2014" name="Proc. Natl. Acad. Sci. U.S.A.">
        <title>Extensive sampling of basidiomycete genomes demonstrates inadequacy of the white-rot/brown-rot paradigm for wood decay fungi.</title>
        <authorList>
            <person name="Riley R."/>
            <person name="Salamov A.A."/>
            <person name="Brown D.W."/>
            <person name="Nagy L.G."/>
            <person name="Floudas D."/>
            <person name="Held B.W."/>
            <person name="Levasseur A."/>
            <person name="Lombard V."/>
            <person name="Morin E."/>
            <person name="Otillar R."/>
            <person name="Lindquist E.A."/>
            <person name="Sun H."/>
            <person name="LaButti K.M."/>
            <person name="Schmutz J."/>
            <person name="Jabbour D."/>
            <person name="Luo H."/>
            <person name="Baker S.E."/>
            <person name="Pisabarro A.G."/>
            <person name="Walton J.D."/>
            <person name="Blanchette R.A."/>
            <person name="Henrissat B."/>
            <person name="Martin F."/>
            <person name="Cullen D."/>
            <person name="Hibbett D.S."/>
            <person name="Grigoriev I.V."/>
        </authorList>
    </citation>
    <scope>NUCLEOTIDE SEQUENCE [LARGE SCALE GENOMIC DNA]</scope>
    <source>
        <strain evidence="8">FD-172 SS1</strain>
    </source>
</reference>
<dbReference type="InterPro" id="IPR001138">
    <property type="entry name" value="Zn2Cys6_DnaBD"/>
</dbReference>
<organism evidence="7 8">
    <name type="scientific">Botryobasidium botryosum (strain FD-172 SS1)</name>
    <dbReference type="NCBI Taxonomy" id="930990"/>
    <lineage>
        <taxon>Eukaryota</taxon>
        <taxon>Fungi</taxon>
        <taxon>Dikarya</taxon>
        <taxon>Basidiomycota</taxon>
        <taxon>Agaricomycotina</taxon>
        <taxon>Agaricomycetes</taxon>
        <taxon>Cantharellales</taxon>
        <taxon>Botryobasidiaceae</taxon>
        <taxon>Botryobasidium</taxon>
    </lineage>
</organism>
<evidence type="ECO:0000256" key="5">
    <source>
        <dbReference type="ARBA" id="ARBA00023242"/>
    </source>
</evidence>
<dbReference type="GO" id="GO:0008270">
    <property type="term" value="F:zinc ion binding"/>
    <property type="evidence" value="ECO:0007669"/>
    <property type="project" value="InterPro"/>
</dbReference>
<dbReference type="AlphaFoldDB" id="A0A067M709"/>
<dbReference type="SMART" id="SM00066">
    <property type="entry name" value="GAL4"/>
    <property type="match status" value="1"/>
</dbReference>
<feature type="domain" description="Zn(2)-C6 fungal-type" evidence="6">
    <location>
        <begin position="30"/>
        <end position="62"/>
    </location>
</feature>
<dbReference type="STRING" id="930990.A0A067M709"/>
<keyword evidence="5" id="KW-0539">Nucleus</keyword>
<evidence type="ECO:0000313" key="7">
    <source>
        <dbReference type="EMBL" id="KDQ11578.1"/>
    </source>
</evidence>
<dbReference type="EMBL" id="KL198057">
    <property type="protein sequence ID" value="KDQ11578.1"/>
    <property type="molecule type" value="Genomic_DNA"/>
</dbReference>
<dbReference type="PROSITE" id="PS50048">
    <property type="entry name" value="ZN2_CY6_FUNGAL_2"/>
    <property type="match status" value="1"/>
</dbReference>
<dbReference type="GO" id="GO:0000981">
    <property type="term" value="F:DNA-binding transcription factor activity, RNA polymerase II-specific"/>
    <property type="evidence" value="ECO:0007669"/>
    <property type="project" value="InterPro"/>
</dbReference>
<evidence type="ECO:0000256" key="4">
    <source>
        <dbReference type="ARBA" id="ARBA00023163"/>
    </source>
</evidence>
<evidence type="ECO:0000256" key="1">
    <source>
        <dbReference type="ARBA" id="ARBA00004123"/>
    </source>
</evidence>
<evidence type="ECO:0000259" key="6">
    <source>
        <dbReference type="PROSITE" id="PS50048"/>
    </source>
</evidence>
<keyword evidence="3" id="KW-0805">Transcription regulation</keyword>
<evidence type="ECO:0000256" key="2">
    <source>
        <dbReference type="ARBA" id="ARBA00022723"/>
    </source>
</evidence>
<proteinExistence type="predicted"/>
<dbReference type="CDD" id="cd12148">
    <property type="entry name" value="fungal_TF_MHR"/>
    <property type="match status" value="1"/>
</dbReference>
<gene>
    <name evidence="7" type="ORF">BOTBODRAFT_452953</name>
</gene>
<dbReference type="InParanoid" id="A0A067M709"/>
<keyword evidence="2" id="KW-0479">Metal-binding</keyword>
<dbReference type="Gene3D" id="4.10.240.10">
    <property type="entry name" value="Zn(2)-C6 fungal-type DNA-binding domain"/>
    <property type="match status" value="1"/>
</dbReference>
<sequence>MSEKIKTVSTKAVLLDSEPRPRRRFKKNTACLTCRRRKLKCDTTKPTCSTCARSRPPAVCEYDSHKTRIQVMYEKIETLEHMIESLGHEPLIAAPSSTPSPPPSTQAPPDSIEISSLNEMMMMSRSLYEDIGALIKRTATPKSFAAFFFPTLKRPYELSIFDDIRTGYPALEIWGLDTDTPRYLMTSSMHISPRNPVGLVARPCRDALIQSIADLGVKCLAGVMGVECRWWEEDDLPQCYKYHLIDIFLQHRLQCALEFHVPRFLASLSLPPEKGPHPALIDAMCLSACAFSRKRYLRKHEPYLLSQARIHLAQSLAQANRLSDFIRASALLSRYYTFRGRFLEGFSTISTCAKFTTACQLHKIKSRVWNEANSDSIWNKSLLPPPADSIELAERIFGFWMVFVIERNYTASDKHTSAFPDEEIETVFPLPMSYFEMPPEAIAAFPQHSVRDILNPKSGALNNITNDWPYTLIAKGLVLFQRAADLRTIAEAGGPNVGSVFWHDFWHIDGILQTYIEGIPAIPSMLLMDAGGSNLALSVKDLHLIYVHMQSYGIIIQLHEPFSSEGTISHERCMGALHNMMRVVRLIGDTDPRSLQALEVCLPLLFILYEKTFSSHHLLRLACGSRMVFWRGR</sequence>
<keyword evidence="4" id="KW-0804">Transcription</keyword>
<dbReference type="PANTHER" id="PTHR47338">
    <property type="entry name" value="ZN(II)2CYS6 TRANSCRIPTION FACTOR (EUROFUNG)-RELATED"/>
    <property type="match status" value="1"/>
</dbReference>
<dbReference type="CDD" id="cd00067">
    <property type="entry name" value="GAL4"/>
    <property type="match status" value="1"/>
</dbReference>
<dbReference type="SUPFAM" id="SSF57701">
    <property type="entry name" value="Zn2/Cys6 DNA-binding domain"/>
    <property type="match status" value="1"/>
</dbReference>
<protein>
    <recommendedName>
        <fullName evidence="6">Zn(2)-C6 fungal-type domain-containing protein</fullName>
    </recommendedName>
</protein>
<evidence type="ECO:0000256" key="3">
    <source>
        <dbReference type="ARBA" id="ARBA00023015"/>
    </source>
</evidence>
<comment type="subcellular location">
    <subcellularLocation>
        <location evidence="1">Nucleus</location>
    </subcellularLocation>
</comment>
<dbReference type="OrthoDB" id="2123952at2759"/>
<dbReference type="InterPro" id="IPR050815">
    <property type="entry name" value="TF_fung"/>
</dbReference>
<name>A0A067M709_BOTB1</name>
<dbReference type="HOGENOM" id="CLU_022337_0_0_1"/>
<accession>A0A067M709</accession>
<evidence type="ECO:0000313" key="8">
    <source>
        <dbReference type="Proteomes" id="UP000027195"/>
    </source>
</evidence>
<dbReference type="Pfam" id="PF00172">
    <property type="entry name" value="Zn_clus"/>
    <property type="match status" value="1"/>
</dbReference>